<feature type="chain" id="PRO_5003124333" description="Carbohydrate binding module family 10 domain-containing protein" evidence="2">
    <location>
        <begin position="38"/>
        <end position="749"/>
    </location>
</feature>
<protein>
    <recommendedName>
        <fullName evidence="3">Carbohydrate binding module family 10 domain-containing protein</fullName>
    </recommendedName>
</protein>
<dbReference type="Proteomes" id="UP000001058">
    <property type="component" value="Unassembled WGS sequence"/>
</dbReference>
<dbReference type="OrthoDB" id="539278at2759"/>
<dbReference type="GO" id="GO:0030248">
    <property type="term" value="F:cellulose binding"/>
    <property type="evidence" value="ECO:0007669"/>
    <property type="project" value="InterPro"/>
</dbReference>
<evidence type="ECO:0000259" key="3">
    <source>
        <dbReference type="SMART" id="SM01064"/>
    </source>
</evidence>
<dbReference type="AlphaFoldDB" id="D8UAS1"/>
<dbReference type="GeneID" id="9614431"/>
<name>D8UAS1_VOLCA</name>
<dbReference type="InterPro" id="IPR009031">
    <property type="entry name" value="CBM10"/>
</dbReference>
<dbReference type="GO" id="GO:0005975">
    <property type="term" value="P:carbohydrate metabolic process"/>
    <property type="evidence" value="ECO:0007669"/>
    <property type="project" value="InterPro"/>
</dbReference>
<dbReference type="STRING" id="3068.D8UAS1"/>
<sequence length="749" mass="79926">MQPSEPRLRPSHHVLRFCSLVLRLAIAAAFVQPGARSQTVQASPACITQPTPYNSVMDNYSRRWGILVDSTSASAQNTTFEGSCAFKAADSDRPLYDFLTAPACSAKPESITSESDALGRLWGWQLGRECAYKAADNTPLKFPAGSANLTDVQPVTVDEMITRGAVLTAPSITWRAWPACATAPTKYDSVMDSRGRLWGWQNNASCCYKDAAGAPVYDWVTAPRCLGDVAEGSRVDAAGRLWGFEVGSSCAFKDLQQLPLRIWVTAARCPTSPSLDTAVPDAQGRLWGWLHDSNTSCAYRDDQGNALTIAATYSATVPASQPPPTAPSPNATPAQQAAPAKAMTSPLLRGSSAGGANAAVNPGSATHRRMVRSVNVRQSRRLSAASGGQHLRSRMAIAAAAADAAAIGPANAAIAAAGTFHRKQDRSAGARRQARHAHRHLLGSWVPSCTTWPATANVVSDNNGRYWSTNEDGSSCMYRDSAGNPASLWDIVQACSGTSPRPSDGQARSWGWENGRSCAFRSGSSSTTAFADLNDGWTTAPACSADPTTSNSKADSKGRSTTMKPMDYATGDVRTAPTCSGGPMMETSQPDDVGYLWGWQDGRACVFKGSDGKVLYYAALITGDWSAQPGYVPKGTSKSGWFDAPRCSQPPTWGAKPDSEGRLWGYENGQGCVFRDARGYPLFYSDLQSGNVAEYYNKGSVWDNSPSCPDSPSWSTARADNYGRLWGWDSSRGTSCAYKNGSGQPAYPR</sequence>
<keyword evidence="2" id="KW-0732">Signal</keyword>
<feature type="domain" description="Carbohydrate binding module family 10" evidence="3">
    <location>
        <begin position="646"/>
        <end position="674"/>
    </location>
</feature>
<dbReference type="RefSeq" id="XP_002955782.1">
    <property type="nucleotide sequence ID" value="XM_002955736.1"/>
</dbReference>
<evidence type="ECO:0000256" key="2">
    <source>
        <dbReference type="SAM" id="SignalP"/>
    </source>
</evidence>
<evidence type="ECO:0000313" key="5">
    <source>
        <dbReference type="Proteomes" id="UP000001058"/>
    </source>
</evidence>
<feature type="region of interest" description="Disordered" evidence="1">
    <location>
        <begin position="541"/>
        <end position="583"/>
    </location>
</feature>
<gene>
    <name evidence="4" type="ORF">VOLCADRAFT_121459</name>
</gene>
<accession>D8UAS1</accession>
<reference evidence="4 5" key="1">
    <citation type="journal article" date="2010" name="Science">
        <title>Genomic analysis of organismal complexity in the multicellular green alga Volvox carteri.</title>
        <authorList>
            <person name="Prochnik S.E."/>
            <person name="Umen J."/>
            <person name="Nedelcu A.M."/>
            <person name="Hallmann A."/>
            <person name="Miller S.M."/>
            <person name="Nishii I."/>
            <person name="Ferris P."/>
            <person name="Kuo A."/>
            <person name="Mitros T."/>
            <person name="Fritz-Laylin L.K."/>
            <person name="Hellsten U."/>
            <person name="Chapman J."/>
            <person name="Simakov O."/>
            <person name="Rensing S.A."/>
            <person name="Terry A."/>
            <person name="Pangilinan J."/>
            <person name="Kapitonov V."/>
            <person name="Jurka J."/>
            <person name="Salamov A."/>
            <person name="Shapiro H."/>
            <person name="Schmutz J."/>
            <person name="Grimwood J."/>
            <person name="Lindquist E."/>
            <person name="Lucas S."/>
            <person name="Grigoriev I.V."/>
            <person name="Schmitt R."/>
            <person name="Kirk D."/>
            <person name="Rokhsar D.S."/>
        </authorList>
    </citation>
    <scope>NUCLEOTIDE SEQUENCE [LARGE SCALE GENOMIC DNA]</scope>
    <source>
        <strain evidence="5">f. Nagariensis / Eve</strain>
    </source>
</reference>
<dbReference type="InParanoid" id="D8UAS1"/>
<organism evidence="5">
    <name type="scientific">Volvox carteri f. nagariensis</name>
    <dbReference type="NCBI Taxonomy" id="3068"/>
    <lineage>
        <taxon>Eukaryota</taxon>
        <taxon>Viridiplantae</taxon>
        <taxon>Chlorophyta</taxon>
        <taxon>core chlorophytes</taxon>
        <taxon>Chlorophyceae</taxon>
        <taxon>CS clade</taxon>
        <taxon>Chlamydomonadales</taxon>
        <taxon>Volvocaceae</taxon>
        <taxon>Volvox</taxon>
    </lineage>
</organism>
<feature type="compositionally biased region" description="Low complexity" evidence="1">
    <location>
        <begin position="350"/>
        <end position="365"/>
    </location>
</feature>
<evidence type="ECO:0000313" key="4">
    <source>
        <dbReference type="EMBL" id="EFJ43207.1"/>
    </source>
</evidence>
<feature type="compositionally biased region" description="Low complexity" evidence="1">
    <location>
        <begin position="328"/>
        <end position="340"/>
    </location>
</feature>
<feature type="region of interest" description="Disordered" evidence="1">
    <location>
        <begin position="317"/>
        <end position="388"/>
    </location>
</feature>
<dbReference type="SMART" id="SM01064">
    <property type="entry name" value="CBM_10"/>
    <property type="match status" value="3"/>
</dbReference>
<feature type="compositionally biased region" description="Polar residues" evidence="1">
    <location>
        <begin position="546"/>
        <end position="563"/>
    </location>
</feature>
<keyword evidence="5" id="KW-1185">Reference proteome</keyword>
<proteinExistence type="predicted"/>
<feature type="domain" description="Carbohydrate binding module family 10" evidence="3">
    <location>
        <begin position="486"/>
        <end position="520"/>
    </location>
</feature>
<evidence type="ECO:0000256" key="1">
    <source>
        <dbReference type="SAM" id="MobiDB-lite"/>
    </source>
</evidence>
<dbReference type="KEGG" id="vcn:VOLCADRAFT_121459"/>
<dbReference type="EMBL" id="GL378375">
    <property type="protein sequence ID" value="EFJ43207.1"/>
    <property type="molecule type" value="Genomic_DNA"/>
</dbReference>
<feature type="domain" description="Carbohydrate binding module family 10" evidence="3">
    <location>
        <begin position="179"/>
        <end position="208"/>
    </location>
</feature>
<feature type="signal peptide" evidence="2">
    <location>
        <begin position="1"/>
        <end position="37"/>
    </location>
</feature>